<organism evidence="2 3">
    <name type="scientific">Kipferlia bialata</name>
    <dbReference type="NCBI Taxonomy" id="797122"/>
    <lineage>
        <taxon>Eukaryota</taxon>
        <taxon>Metamonada</taxon>
        <taxon>Carpediemonas-like organisms</taxon>
        <taxon>Kipferlia</taxon>
    </lineage>
</organism>
<feature type="compositionally biased region" description="Basic and acidic residues" evidence="1">
    <location>
        <begin position="110"/>
        <end position="121"/>
    </location>
</feature>
<protein>
    <submittedName>
        <fullName evidence="2">Uncharacterized protein</fullName>
    </submittedName>
</protein>
<name>A0A391P1D4_9EUKA</name>
<dbReference type="AlphaFoldDB" id="A0A391P1D4"/>
<dbReference type="Proteomes" id="UP000265618">
    <property type="component" value="Unassembled WGS sequence"/>
</dbReference>
<feature type="region of interest" description="Disordered" evidence="1">
    <location>
        <begin position="24"/>
        <end position="73"/>
    </location>
</feature>
<gene>
    <name evidence="2" type="ORF">KIPB_003433</name>
</gene>
<evidence type="ECO:0000313" key="2">
    <source>
        <dbReference type="EMBL" id="GCA62422.1"/>
    </source>
</evidence>
<sequence>MSDDECSSYSSSSSSASFDLEAACNNDSPITHAPAKPAFVEKKRPRQGTGLSVPVVKKPDPWKKVAAQSPVRKAHPIPRIVVPVVAKKPKKESTGRLENPLQDPFATSHRICDDSDCHTESQFETESSESASDVGFTFQASESLAAIKEKEKHAALMGISLNVEKSSEVSDSEEPVFAMPSYKDGDKYTLPEDSDIAQEQTETMSGLDYSSGDTPRVFSGFRL</sequence>
<feature type="region of interest" description="Disordered" evidence="1">
    <location>
        <begin position="165"/>
        <end position="214"/>
    </location>
</feature>
<comment type="caution">
    <text evidence="2">The sequence shown here is derived from an EMBL/GenBank/DDBJ whole genome shotgun (WGS) entry which is preliminary data.</text>
</comment>
<feature type="region of interest" description="Disordered" evidence="1">
    <location>
        <begin position="87"/>
        <end position="134"/>
    </location>
</feature>
<feature type="compositionally biased region" description="Low complexity" evidence="1">
    <location>
        <begin position="122"/>
        <end position="132"/>
    </location>
</feature>
<evidence type="ECO:0000313" key="3">
    <source>
        <dbReference type="Proteomes" id="UP000265618"/>
    </source>
</evidence>
<proteinExistence type="predicted"/>
<evidence type="ECO:0000256" key="1">
    <source>
        <dbReference type="SAM" id="MobiDB-lite"/>
    </source>
</evidence>
<dbReference type="EMBL" id="BDIP01000657">
    <property type="protein sequence ID" value="GCA62422.1"/>
    <property type="molecule type" value="Genomic_DNA"/>
</dbReference>
<keyword evidence="3" id="KW-1185">Reference proteome</keyword>
<accession>A0A391P1D4</accession>
<reference evidence="2 3" key="1">
    <citation type="journal article" date="2018" name="PLoS ONE">
        <title>The draft genome of Kipferlia bialata reveals reductive genome evolution in fornicate parasites.</title>
        <authorList>
            <person name="Tanifuji G."/>
            <person name="Takabayashi S."/>
            <person name="Kume K."/>
            <person name="Takagi M."/>
            <person name="Nakayama T."/>
            <person name="Kamikawa R."/>
            <person name="Inagaki Y."/>
            <person name="Hashimoto T."/>
        </authorList>
    </citation>
    <scope>NUCLEOTIDE SEQUENCE [LARGE SCALE GENOMIC DNA]</scope>
    <source>
        <strain evidence="2">NY0173</strain>
    </source>
</reference>